<evidence type="ECO:0000256" key="1">
    <source>
        <dbReference type="SAM" id="Phobius"/>
    </source>
</evidence>
<keyword evidence="4" id="KW-1185">Reference proteome</keyword>
<dbReference type="PANTHER" id="PTHR44086:SF10">
    <property type="entry name" value="THIOSULFATE SULFURTRANSFERASE_RHODANESE-LIKE DOMAIN-CONTAINING PROTEIN 3"/>
    <property type="match status" value="1"/>
</dbReference>
<dbReference type="PROSITE" id="PS00380">
    <property type="entry name" value="RHODANESE_1"/>
    <property type="match status" value="1"/>
</dbReference>
<keyword evidence="1" id="KW-0472">Membrane</keyword>
<dbReference type="SUPFAM" id="SSF52821">
    <property type="entry name" value="Rhodanese/Cell cycle control phosphatase"/>
    <property type="match status" value="1"/>
</dbReference>
<dbReference type="InterPro" id="IPR001763">
    <property type="entry name" value="Rhodanese-like_dom"/>
</dbReference>
<dbReference type="OrthoDB" id="9800872at2"/>
<dbReference type="Proteomes" id="UP000199408">
    <property type="component" value="Unassembled WGS sequence"/>
</dbReference>
<organism evidence="3 4">
    <name type="scientific">Micromonospora halophytica</name>
    <dbReference type="NCBI Taxonomy" id="47864"/>
    <lineage>
        <taxon>Bacteria</taxon>
        <taxon>Bacillati</taxon>
        <taxon>Actinomycetota</taxon>
        <taxon>Actinomycetes</taxon>
        <taxon>Micromonosporales</taxon>
        <taxon>Micromonosporaceae</taxon>
        <taxon>Micromonospora</taxon>
    </lineage>
</organism>
<evidence type="ECO:0000313" key="3">
    <source>
        <dbReference type="EMBL" id="SCG49533.1"/>
    </source>
</evidence>
<dbReference type="Gene3D" id="3.40.250.10">
    <property type="entry name" value="Rhodanese-like domain"/>
    <property type="match status" value="1"/>
</dbReference>
<dbReference type="EMBL" id="FMDN01000006">
    <property type="protein sequence ID" value="SCG49533.1"/>
    <property type="molecule type" value="Genomic_DNA"/>
</dbReference>
<reference evidence="4" key="1">
    <citation type="submission" date="2016-06" db="EMBL/GenBank/DDBJ databases">
        <authorList>
            <person name="Varghese N."/>
        </authorList>
    </citation>
    <scope>NUCLEOTIDE SEQUENCE [LARGE SCALE GENOMIC DNA]</scope>
    <source>
        <strain evidence="4">DSM 43171</strain>
    </source>
</reference>
<dbReference type="CDD" id="cd00158">
    <property type="entry name" value="RHOD"/>
    <property type="match status" value="1"/>
</dbReference>
<proteinExistence type="predicted"/>
<accession>A0A1C5HUF9</accession>
<feature type="transmembrane region" description="Helical" evidence="1">
    <location>
        <begin position="122"/>
        <end position="141"/>
    </location>
</feature>
<dbReference type="Gene3D" id="6.10.140.1340">
    <property type="match status" value="1"/>
</dbReference>
<dbReference type="InterPro" id="IPR036873">
    <property type="entry name" value="Rhodanese-like_dom_sf"/>
</dbReference>
<evidence type="ECO:0000313" key="4">
    <source>
        <dbReference type="Proteomes" id="UP000199408"/>
    </source>
</evidence>
<name>A0A1C5HUF9_9ACTN</name>
<dbReference type="InterPro" id="IPR001307">
    <property type="entry name" value="Thiosulphate_STrfase_CS"/>
</dbReference>
<dbReference type="STRING" id="47864.GA0070560_10641"/>
<dbReference type="SMART" id="SM00450">
    <property type="entry name" value="RHOD"/>
    <property type="match status" value="1"/>
</dbReference>
<feature type="transmembrane region" description="Helical" evidence="1">
    <location>
        <begin position="147"/>
        <end position="167"/>
    </location>
</feature>
<evidence type="ECO:0000259" key="2">
    <source>
        <dbReference type="PROSITE" id="PS50206"/>
    </source>
</evidence>
<dbReference type="AlphaFoldDB" id="A0A1C5HUF9"/>
<sequence length="197" mass="21105">MSTNPATLNAAELRELIDSGRVPRLLDVRTPAEFETSHIPGAYNVPLDLLKEHREELRRHLDEDVVLICRSGARATQAEQALAGVGLPNLKVLNGGMMAWQASNAPIKQGAPRWDLERQVRLVAGSIVLVSILASVFVPGLKWVAGFIGAGLTFAALTNTCAMGMMLGKLPYNRGASCDLDTIVGQLREGPAAKARA</sequence>
<dbReference type="PANTHER" id="PTHR44086">
    <property type="entry name" value="THIOSULFATE SULFURTRANSFERASE RDL2, MITOCHONDRIAL-RELATED"/>
    <property type="match status" value="1"/>
</dbReference>
<protein>
    <submittedName>
        <fullName evidence="3">Rhodanese-related sulfurtransferase</fullName>
    </submittedName>
</protein>
<keyword evidence="3" id="KW-0808">Transferase</keyword>
<feature type="domain" description="Rhodanese" evidence="2">
    <location>
        <begin position="19"/>
        <end position="109"/>
    </location>
</feature>
<dbReference type="PROSITE" id="PS50206">
    <property type="entry name" value="RHODANESE_3"/>
    <property type="match status" value="1"/>
</dbReference>
<dbReference type="Pfam" id="PF11127">
    <property type="entry name" value="YgaP-like_TM"/>
    <property type="match status" value="1"/>
</dbReference>
<keyword evidence="1" id="KW-1133">Transmembrane helix</keyword>
<gene>
    <name evidence="3" type="ORF">GA0070560_10641</name>
</gene>
<dbReference type="InterPro" id="IPR021309">
    <property type="entry name" value="YgaP-like_TM"/>
</dbReference>
<dbReference type="RefSeq" id="WP_091294565.1">
    <property type="nucleotide sequence ID" value="NZ_FMDN01000006.1"/>
</dbReference>
<keyword evidence="1" id="KW-0812">Transmembrane</keyword>
<dbReference type="GO" id="GO:0004792">
    <property type="term" value="F:thiosulfate-cyanide sulfurtransferase activity"/>
    <property type="evidence" value="ECO:0007669"/>
    <property type="project" value="InterPro"/>
</dbReference>
<dbReference type="Pfam" id="PF00581">
    <property type="entry name" value="Rhodanese"/>
    <property type="match status" value="1"/>
</dbReference>